<proteinExistence type="predicted"/>
<dbReference type="EMBL" id="CM029039">
    <property type="protein sequence ID" value="KAG2646417.1"/>
    <property type="molecule type" value="Genomic_DNA"/>
</dbReference>
<evidence type="ECO:0000313" key="3">
    <source>
        <dbReference type="Proteomes" id="UP000823388"/>
    </source>
</evidence>
<organism evidence="2 3">
    <name type="scientific">Panicum virgatum</name>
    <name type="common">Blackwell switchgrass</name>
    <dbReference type="NCBI Taxonomy" id="38727"/>
    <lineage>
        <taxon>Eukaryota</taxon>
        <taxon>Viridiplantae</taxon>
        <taxon>Streptophyta</taxon>
        <taxon>Embryophyta</taxon>
        <taxon>Tracheophyta</taxon>
        <taxon>Spermatophyta</taxon>
        <taxon>Magnoliopsida</taxon>
        <taxon>Liliopsida</taxon>
        <taxon>Poales</taxon>
        <taxon>Poaceae</taxon>
        <taxon>PACMAD clade</taxon>
        <taxon>Panicoideae</taxon>
        <taxon>Panicodae</taxon>
        <taxon>Paniceae</taxon>
        <taxon>Panicinae</taxon>
        <taxon>Panicum</taxon>
        <taxon>Panicum sect. Hiantes</taxon>
    </lineage>
</organism>
<name>A0A8T0WK36_PANVG</name>
<reference evidence="2" key="1">
    <citation type="submission" date="2020-05" db="EMBL/GenBank/DDBJ databases">
        <title>WGS assembly of Panicum virgatum.</title>
        <authorList>
            <person name="Lovell J.T."/>
            <person name="Jenkins J."/>
            <person name="Shu S."/>
            <person name="Juenger T.E."/>
            <person name="Schmutz J."/>
        </authorList>
    </citation>
    <scope>NUCLEOTIDE SEQUENCE</scope>
    <source>
        <strain evidence="2">AP13</strain>
    </source>
</reference>
<accession>A0A8T0WK36</accession>
<feature type="compositionally biased region" description="Low complexity" evidence="1">
    <location>
        <begin position="99"/>
        <end position="112"/>
    </location>
</feature>
<evidence type="ECO:0000313" key="2">
    <source>
        <dbReference type="EMBL" id="KAG2646417.1"/>
    </source>
</evidence>
<dbReference type="Proteomes" id="UP000823388">
    <property type="component" value="Chromosome 2K"/>
</dbReference>
<comment type="caution">
    <text evidence="2">The sequence shown here is derived from an EMBL/GenBank/DDBJ whole genome shotgun (WGS) entry which is preliminary data.</text>
</comment>
<gene>
    <name evidence="2" type="ORF">PVAP13_2KG508200</name>
</gene>
<protein>
    <submittedName>
        <fullName evidence="2">Uncharacterized protein</fullName>
    </submittedName>
</protein>
<keyword evidence="3" id="KW-1185">Reference proteome</keyword>
<dbReference type="AlphaFoldDB" id="A0A8T0WK36"/>
<evidence type="ECO:0000256" key="1">
    <source>
        <dbReference type="SAM" id="MobiDB-lite"/>
    </source>
</evidence>
<sequence>MPPPSSTGPLYWLTMNPTYQSINAAVKVLSLAAFALTRELIQKVRRSRALVLARSPPPEPGLVPGEAKVFVYHSAAHLLLFVLVVARYGQTITIHHGAAPRADAGPVPAAAGDRQRRVARPRRQASRGGLLPVPGRHRRAPAAARVRLLPAPAGGARYQRHVRERHPVRVLPRRRRGGAGRVRLACARCVRAAEVEPHDRPSHGRVGAQET</sequence>
<feature type="region of interest" description="Disordered" evidence="1">
    <location>
        <begin position="99"/>
        <end position="141"/>
    </location>
</feature>